<feature type="compositionally biased region" description="Basic and acidic residues" evidence="1">
    <location>
        <begin position="53"/>
        <end position="64"/>
    </location>
</feature>
<evidence type="ECO:0000313" key="2">
    <source>
        <dbReference type="EMBL" id="PVU89758.1"/>
    </source>
</evidence>
<comment type="caution">
    <text evidence="2">The sequence shown here is derived from an EMBL/GenBank/DDBJ whole genome shotgun (WGS) entry which is preliminary data.</text>
</comment>
<organism evidence="2 3">
    <name type="scientific">Smittium simulii</name>
    <dbReference type="NCBI Taxonomy" id="133385"/>
    <lineage>
        <taxon>Eukaryota</taxon>
        <taxon>Fungi</taxon>
        <taxon>Fungi incertae sedis</taxon>
        <taxon>Zoopagomycota</taxon>
        <taxon>Kickxellomycotina</taxon>
        <taxon>Harpellomycetes</taxon>
        <taxon>Harpellales</taxon>
        <taxon>Legeriomycetaceae</taxon>
        <taxon>Smittium</taxon>
    </lineage>
</organism>
<dbReference type="AlphaFoldDB" id="A0A2T9YBP6"/>
<dbReference type="Proteomes" id="UP000245383">
    <property type="component" value="Unassembled WGS sequence"/>
</dbReference>
<name>A0A2T9YBP6_9FUNG</name>
<sequence>MRSLLSEIAATETQARVNKLHKGMSLSVTRDAVTSNTVTAQSTNAAATSRYQNQDRDGKKKADQESQQSFYKRDGIPSFKANYKRYNLESQSFTASSLQFTRELAASAASRLEETQPLRREAEL</sequence>
<protein>
    <submittedName>
        <fullName evidence="2">Uncharacterized protein</fullName>
    </submittedName>
</protein>
<accession>A0A2T9YBP6</accession>
<feature type="region of interest" description="Disordered" evidence="1">
    <location>
        <begin position="33"/>
        <end position="74"/>
    </location>
</feature>
<feature type="compositionally biased region" description="Polar residues" evidence="1">
    <location>
        <begin position="33"/>
        <end position="52"/>
    </location>
</feature>
<proteinExistence type="predicted"/>
<keyword evidence="3" id="KW-1185">Reference proteome</keyword>
<gene>
    <name evidence="2" type="ORF">BB561_005170</name>
</gene>
<dbReference type="EMBL" id="MBFR01000299">
    <property type="protein sequence ID" value="PVU89758.1"/>
    <property type="molecule type" value="Genomic_DNA"/>
</dbReference>
<evidence type="ECO:0000256" key="1">
    <source>
        <dbReference type="SAM" id="MobiDB-lite"/>
    </source>
</evidence>
<reference evidence="2 3" key="1">
    <citation type="journal article" date="2018" name="MBio">
        <title>Comparative Genomics Reveals the Core Gene Toolbox for the Fungus-Insect Symbiosis.</title>
        <authorList>
            <person name="Wang Y."/>
            <person name="Stata M."/>
            <person name="Wang W."/>
            <person name="Stajich J.E."/>
            <person name="White M.M."/>
            <person name="Moncalvo J.M."/>
        </authorList>
    </citation>
    <scope>NUCLEOTIDE SEQUENCE [LARGE SCALE GENOMIC DNA]</scope>
    <source>
        <strain evidence="2 3">SWE-8-4</strain>
    </source>
</reference>
<evidence type="ECO:0000313" key="3">
    <source>
        <dbReference type="Proteomes" id="UP000245383"/>
    </source>
</evidence>